<dbReference type="InterPro" id="IPR001373">
    <property type="entry name" value="Cullin_N"/>
</dbReference>
<evidence type="ECO:0000256" key="8">
    <source>
        <dbReference type="RuleBase" id="RU003829"/>
    </source>
</evidence>
<dbReference type="Gene3D" id="1.20.1310.10">
    <property type="entry name" value="Cullin Repeats"/>
    <property type="match status" value="4"/>
</dbReference>
<dbReference type="Proteomes" id="UP000593567">
    <property type="component" value="Unassembled WGS sequence"/>
</dbReference>
<evidence type="ECO:0000313" key="11">
    <source>
        <dbReference type="Proteomes" id="UP000593567"/>
    </source>
</evidence>
<comment type="pathway">
    <text evidence="1">Protein modification; protein ubiquitination.</text>
</comment>
<evidence type="ECO:0000256" key="6">
    <source>
        <dbReference type="ARBA" id="ARBA00040451"/>
    </source>
</evidence>
<dbReference type="OrthoDB" id="27073at2759"/>
<evidence type="ECO:0000256" key="4">
    <source>
        <dbReference type="ARBA" id="ARBA00022786"/>
    </source>
</evidence>
<proteinExistence type="inferred from homology"/>
<dbReference type="GO" id="GO:0006511">
    <property type="term" value="P:ubiquitin-dependent protein catabolic process"/>
    <property type="evidence" value="ECO:0007669"/>
    <property type="project" value="InterPro"/>
</dbReference>
<dbReference type="InterPro" id="IPR059120">
    <property type="entry name" value="Cullin-like_AB"/>
</dbReference>
<organism evidence="10 11">
    <name type="scientific">Bugula neritina</name>
    <name type="common">Brown bryozoan</name>
    <name type="synonym">Sertularia neritina</name>
    <dbReference type="NCBI Taxonomy" id="10212"/>
    <lineage>
        <taxon>Eukaryota</taxon>
        <taxon>Metazoa</taxon>
        <taxon>Spiralia</taxon>
        <taxon>Lophotrochozoa</taxon>
        <taxon>Bryozoa</taxon>
        <taxon>Gymnolaemata</taxon>
        <taxon>Cheilostomatida</taxon>
        <taxon>Flustrina</taxon>
        <taxon>Buguloidea</taxon>
        <taxon>Bugulidae</taxon>
        <taxon>Bugula</taxon>
    </lineage>
</organism>
<evidence type="ECO:0000259" key="9">
    <source>
        <dbReference type="PROSITE" id="PS50069"/>
    </source>
</evidence>
<evidence type="ECO:0000256" key="3">
    <source>
        <dbReference type="ARBA" id="ARBA00022499"/>
    </source>
</evidence>
<evidence type="ECO:0000256" key="2">
    <source>
        <dbReference type="ARBA" id="ARBA00006019"/>
    </source>
</evidence>
<dbReference type="PROSITE" id="PS50069">
    <property type="entry name" value="CULLIN_2"/>
    <property type="match status" value="1"/>
</dbReference>
<keyword evidence="4" id="KW-0833">Ubl conjugation pathway</keyword>
<keyword evidence="3" id="KW-1017">Isopeptide bond</keyword>
<accession>A0A7J7KKW0</accession>
<dbReference type="Gene3D" id="3.30.230.130">
    <property type="entry name" value="Cullin, Chain C, Domain 2"/>
    <property type="match status" value="1"/>
</dbReference>
<comment type="similarity">
    <text evidence="2 7 8">Belongs to the cullin family.</text>
</comment>
<sequence length="559" mass="64885">MLQSDASHIRFESWWPAFVKPILLKLLKQDDVSHAQWFELFTTVHKICSWDDESHHKIHQALHDDIKSFVDEAESRVSVHLDDSSLLRAYKNEWETFFAQCDYLPKPFYSLENVMKKSTNSAVKQPTSQENYVKSLMLTCWNESIFSKIKHRLQDSAMHLVELERCGEAFDSQLVIGVRESYVNLSSEQSQNILGIYEENFEKAYLEHTEQFYEVKAPEFLAEHGVKEYMLYAQSKLMEEEIRAKRYLETRAGCESVTKLIECCVKVLVVKFKDTILAECPDMIKTNSTQQLELMFKLLDRVQDGVVPMLHHLQHFIKEAGLSDMHACASTITVDSEQYVEKLLELFRRFTELVSKAFNMDARFLTARDMAYKSLVNDTSVFKLQFASKPKSAAKGQPESKCPELLANYCDMLLRKTPLSKKLTSVEIEKRLKDLLLILKYVQNKDVFMRFHKAHLTRRLILETSADNEIEENMVDWLRLSADLNSEFKELAKNNRESSADVNIKILNGGAWTRASERISVSLPAQLEDFIPTIEDFYKRKHNGRKLHWNNLMSNGSSL</sequence>
<keyword evidence="5" id="KW-0832">Ubl conjugation</keyword>
<protein>
    <recommendedName>
        <fullName evidence="6">Cullin-5</fullName>
    </recommendedName>
</protein>
<dbReference type="AlphaFoldDB" id="A0A7J7KKW0"/>
<evidence type="ECO:0000256" key="7">
    <source>
        <dbReference type="PROSITE-ProRule" id="PRU00330"/>
    </source>
</evidence>
<keyword evidence="11" id="KW-1185">Reference proteome</keyword>
<dbReference type="SUPFAM" id="SSF75632">
    <property type="entry name" value="Cullin homology domain"/>
    <property type="match status" value="1"/>
</dbReference>
<dbReference type="PANTHER" id="PTHR11932">
    <property type="entry name" value="CULLIN"/>
    <property type="match status" value="1"/>
</dbReference>
<dbReference type="Pfam" id="PF00888">
    <property type="entry name" value="Cullin"/>
    <property type="match status" value="1"/>
</dbReference>
<evidence type="ECO:0000313" key="10">
    <source>
        <dbReference type="EMBL" id="KAF6038016.1"/>
    </source>
</evidence>
<dbReference type="InterPro" id="IPR016159">
    <property type="entry name" value="Cullin_repeat-like_dom_sf"/>
</dbReference>
<dbReference type="InterPro" id="IPR016158">
    <property type="entry name" value="Cullin_homology"/>
</dbReference>
<reference evidence="10" key="1">
    <citation type="submission" date="2020-06" db="EMBL/GenBank/DDBJ databases">
        <title>Draft genome of Bugula neritina, a colonial animal packing powerful symbionts and potential medicines.</title>
        <authorList>
            <person name="Rayko M."/>
        </authorList>
    </citation>
    <scope>NUCLEOTIDE SEQUENCE [LARGE SCALE GENOMIC DNA]</scope>
    <source>
        <strain evidence="10">Kwan_BN1</strain>
    </source>
</reference>
<dbReference type="InterPro" id="IPR036317">
    <property type="entry name" value="Cullin_homology_sf"/>
</dbReference>
<dbReference type="SUPFAM" id="SSF74788">
    <property type="entry name" value="Cullin repeat-like"/>
    <property type="match status" value="1"/>
</dbReference>
<dbReference type="Pfam" id="PF26557">
    <property type="entry name" value="Cullin_AB"/>
    <property type="match status" value="1"/>
</dbReference>
<dbReference type="InterPro" id="IPR045093">
    <property type="entry name" value="Cullin"/>
</dbReference>
<dbReference type="EMBL" id="VXIV02000484">
    <property type="protein sequence ID" value="KAF6038016.1"/>
    <property type="molecule type" value="Genomic_DNA"/>
</dbReference>
<comment type="caution">
    <text evidence="10">The sequence shown here is derived from an EMBL/GenBank/DDBJ whole genome shotgun (WGS) entry which is preliminary data.</text>
</comment>
<dbReference type="FunFam" id="1.20.1310.10:FF:000014">
    <property type="entry name" value="Cullin 5"/>
    <property type="match status" value="1"/>
</dbReference>
<dbReference type="GO" id="GO:0031625">
    <property type="term" value="F:ubiquitin protein ligase binding"/>
    <property type="evidence" value="ECO:0007669"/>
    <property type="project" value="InterPro"/>
</dbReference>
<evidence type="ECO:0000256" key="1">
    <source>
        <dbReference type="ARBA" id="ARBA00004906"/>
    </source>
</evidence>
<dbReference type="SMART" id="SM00182">
    <property type="entry name" value="CULLIN"/>
    <property type="match status" value="1"/>
</dbReference>
<gene>
    <name evidence="10" type="ORF">EB796_003674</name>
</gene>
<name>A0A7J7KKW0_BUGNE</name>
<feature type="domain" description="Cullin family profile" evidence="9">
    <location>
        <begin position="401"/>
        <end position="559"/>
    </location>
</feature>
<evidence type="ECO:0000256" key="5">
    <source>
        <dbReference type="ARBA" id="ARBA00022843"/>
    </source>
</evidence>